<dbReference type="Pfam" id="PF18984">
    <property type="entry name" value="DUF5717_N"/>
    <property type="match status" value="1"/>
</dbReference>
<feature type="domain" description="DUF5717" evidence="2">
    <location>
        <begin position="1"/>
        <end position="871"/>
    </location>
</feature>
<accession>A0A9D0ZXS7</accession>
<reference evidence="3" key="1">
    <citation type="submission" date="2020-10" db="EMBL/GenBank/DDBJ databases">
        <authorList>
            <person name="Gilroy R."/>
        </authorList>
    </citation>
    <scope>NUCLEOTIDE SEQUENCE</scope>
    <source>
        <strain evidence="3">ChiSjej3B21-11622</strain>
    </source>
</reference>
<evidence type="ECO:0000313" key="3">
    <source>
        <dbReference type="EMBL" id="HIQ97967.1"/>
    </source>
</evidence>
<evidence type="ECO:0000259" key="2">
    <source>
        <dbReference type="Pfam" id="PF18984"/>
    </source>
</evidence>
<evidence type="ECO:0000259" key="1">
    <source>
        <dbReference type="Pfam" id="PF18983"/>
    </source>
</evidence>
<evidence type="ECO:0000313" key="4">
    <source>
        <dbReference type="Proteomes" id="UP000886886"/>
    </source>
</evidence>
<feature type="domain" description="DUF5717" evidence="1">
    <location>
        <begin position="874"/>
        <end position="1172"/>
    </location>
</feature>
<organism evidence="3 4">
    <name type="scientific">Candidatus Limivivens merdigallinarum</name>
    <dbReference type="NCBI Taxonomy" id="2840859"/>
    <lineage>
        <taxon>Bacteria</taxon>
        <taxon>Bacillati</taxon>
        <taxon>Bacillota</taxon>
        <taxon>Clostridia</taxon>
        <taxon>Lachnospirales</taxon>
        <taxon>Lachnospiraceae</taxon>
        <taxon>Lachnospiraceae incertae sedis</taxon>
        <taxon>Candidatus Limivivens</taxon>
    </lineage>
</organism>
<reference evidence="3" key="2">
    <citation type="journal article" date="2021" name="PeerJ">
        <title>Extensive microbial diversity within the chicken gut microbiome revealed by metagenomics and culture.</title>
        <authorList>
            <person name="Gilroy R."/>
            <person name="Ravi A."/>
            <person name="Getino M."/>
            <person name="Pursley I."/>
            <person name="Horton D.L."/>
            <person name="Alikhan N.F."/>
            <person name="Baker D."/>
            <person name="Gharbi K."/>
            <person name="Hall N."/>
            <person name="Watson M."/>
            <person name="Adriaenssens E.M."/>
            <person name="Foster-Nyarko E."/>
            <person name="Jarju S."/>
            <person name="Secka A."/>
            <person name="Antonio M."/>
            <person name="Oren A."/>
            <person name="Chaudhuri R.R."/>
            <person name="La Ragione R."/>
            <person name="Hildebrand F."/>
            <person name="Pallen M.J."/>
        </authorList>
    </citation>
    <scope>NUCLEOTIDE SEQUENCE</scope>
    <source>
        <strain evidence="3">ChiSjej3B21-11622</strain>
    </source>
</reference>
<dbReference type="EMBL" id="DVFT01000227">
    <property type="protein sequence ID" value="HIQ97967.1"/>
    <property type="molecule type" value="Genomic_DNA"/>
</dbReference>
<name>A0A9D0ZXS7_9FIRM</name>
<gene>
    <name evidence="3" type="ORF">IAB26_15565</name>
</gene>
<dbReference type="InterPro" id="IPR043775">
    <property type="entry name" value="DUF5717_N"/>
</dbReference>
<comment type="caution">
    <text evidence="3">The sequence shown here is derived from an EMBL/GenBank/DDBJ whole genome shotgun (WGS) entry which is preliminary data.</text>
</comment>
<dbReference type="AlphaFoldDB" id="A0A9D0ZXS7"/>
<dbReference type="InterPro" id="IPR043774">
    <property type="entry name" value="DUF5717_C"/>
</dbReference>
<proteinExistence type="predicted"/>
<dbReference type="Pfam" id="PF18983">
    <property type="entry name" value="DUF5717"/>
    <property type="match status" value="1"/>
</dbReference>
<sequence>MKRRIEQLLNGIFEYETPKMEISTEQIKALVKKGENVRGSFQIENPSQKKMKGFLYAKSQRAGFEPTAFSAISERIAYEIDTSGLKEGEKLEGEFTICSNIGEYRIPYQVEIRKPKVQAYDEELHTIQEFAMLAQKDFQKAYMLFVGEGFRSFLKEEAPEFLLLYDGLKRQSVNYETLEEFLKAAGLKEPVHISVDKKEAFYGGITQTIQEEVVLTKDTWGFVRLLVSSDAPFLKVERPIVTTDEFIGSTYRLMYLIDREALHGGKNFGRITIEGAGETLQVEVTVHGGVSRKKNQNLPVQHRAVFSMYQSYMDYRLGRIGQEEWITKSKEAVEEFVKAGGENAMVELFRIQLLFMEGRDEEACIQLDRMEQHKEKLEEPKVRAYFLYLTTFYNKDRRYIDYVEDHLNSLLLQNPEQWEIQWCLLYIREAYLKHPGQKLEAIRQQYIYGCRSRIMYLEAAMVLRSSPLLLKKLEEFEIQVLAFIVREGMMDKELAMQMTELSNRCREYSDKLYWILKNTYPVYPQKSLVRALAGLLIKGQKKGEEAFHWYELGVEQDVRMTGLYEYYIESMEKPVEKPLPQIIRMYFSYNNTLHYERKAYVYANVIRNRESDPHTYQSYRPAMEKFVVDQLLAGHLNDDLAFVYQTFVSPGILNRRLAENLSAMLFTYEVTCRNEKADYVIVRHGQIREEQKVALVKGKAYVQIYTQEHQIFLEDVAGNRYARTIPYEVRPVLVKEEFFDYVKETAPASKGLVLNTVSKALREEGITAHNIPVFCCLLELPEVREEYREQIRAKILDYYYRNQKDASLYDYLHSIDLEEFVETDKYKLVQLLISEGMYQEAFGIVSRFGPENISLIALVHLCHRMVVHLEYQEEEMLLSLCQYCFEHGKYDETVLTYLLAHYDGAVESMKEIWRAGKKFELDTFQMEEKILIMVLFMRNGAKDTEEIFDSYRKDLGRKLLLKAYVIYRAYDYLVKQEPVKEPVFLYIQRGYEKGKEQEDVCLLALLCYYSKQGELTKRQKENVYSLLEEYTNKGIRLAFFKEFSGEYQRTFQLYDKTFVEYRANPKALVTIRYQMKRALAEPMTQVFEGIFVKEFTLFYGESLTYSIVEEYNGHQTETEEKTLSYQDGDSCVNSRYGLLNQLSKAVSERDLLEAEVTVLEYRERQALAERIFTLG</sequence>
<protein>
    <submittedName>
        <fullName evidence="3">Uncharacterized protein</fullName>
    </submittedName>
</protein>
<dbReference type="Proteomes" id="UP000886886">
    <property type="component" value="Unassembled WGS sequence"/>
</dbReference>